<evidence type="ECO:0000313" key="12">
    <source>
        <dbReference type="Proteomes" id="UP000198406"/>
    </source>
</evidence>
<keyword evidence="7 9" id="KW-1133">Transmembrane helix</keyword>
<organism evidence="11 12">
    <name type="scientific">Fistulifera solaris</name>
    <name type="common">Oleaginous diatom</name>
    <dbReference type="NCBI Taxonomy" id="1519565"/>
    <lineage>
        <taxon>Eukaryota</taxon>
        <taxon>Sar</taxon>
        <taxon>Stramenopiles</taxon>
        <taxon>Ochrophyta</taxon>
        <taxon>Bacillariophyta</taxon>
        <taxon>Bacillariophyceae</taxon>
        <taxon>Bacillariophycidae</taxon>
        <taxon>Naviculales</taxon>
        <taxon>Naviculaceae</taxon>
        <taxon>Fistulifera</taxon>
    </lineage>
</organism>
<sequence>MRTIHSVITAGGLLLLCSSNAFIAPANASRQTKIFSRSALPNVRQKETTKAPSKHASFTKLAAAAEGIPEESSGSKWRRRIQSLIPEPQERKKLLPLAIMFFFIIFNYTILRDTKDVLLVTAPKSGAEVIPFIKTYVNLPVAIGFATLYVKLTEWFDHKNIFYVCVAPFLTFFTLFATVLYPMRDVLHPHVFIDAVASQLPLGFAAPLAIVRNWSFSMFYVLAEMWGSVVASLLFWGFANEITTVDEAKKYYPLFGLGANVALILAGQYNKWVSRQRLSFGPEVDAWGMSLRFLMGAVLASGGIIVGCYKHIQDNVVPTLQSTKDAAKAAASSPPSKERKRMTMRESFDFLRNSPYIRNLAVLVISYGLAINIVEVSWKSKLKQAFPDPNSYSSFMGNFSSATGVVTLVMMLVGRVIFQKFGWRTAAMITPTVLGATGLGFFGLSIFRDALAPITAALGTTPLMLAVLLGAVQNIACKASKYSLFDPCKEMAYIPLDKDSKTKGKAAIDVAGMPLGKGGGALLQQILIFGLGSLEASTPVLAVVLAAVVYFWLRSARSLADQFDAAMSSDSK</sequence>
<keyword evidence="5 9" id="KW-0547">Nucleotide-binding</keyword>
<feature type="transmembrane region" description="Helical" evidence="9">
    <location>
        <begin position="217"/>
        <end position="239"/>
    </location>
</feature>
<reference evidence="11 12" key="1">
    <citation type="journal article" date="2015" name="Plant Cell">
        <title>Oil accumulation by the oleaginous diatom Fistulifera solaris as revealed by the genome and transcriptome.</title>
        <authorList>
            <person name="Tanaka T."/>
            <person name="Maeda Y."/>
            <person name="Veluchamy A."/>
            <person name="Tanaka M."/>
            <person name="Abida H."/>
            <person name="Marechal E."/>
            <person name="Bowler C."/>
            <person name="Muto M."/>
            <person name="Sunaga Y."/>
            <person name="Tanaka M."/>
            <person name="Yoshino T."/>
            <person name="Taniguchi T."/>
            <person name="Fukuda Y."/>
            <person name="Nemoto M."/>
            <person name="Matsumoto M."/>
            <person name="Wong P.S."/>
            <person name="Aburatani S."/>
            <person name="Fujibuchi W."/>
        </authorList>
    </citation>
    <scope>NUCLEOTIDE SEQUENCE [LARGE SCALE GENOMIC DNA]</scope>
    <source>
        <strain evidence="11 12">JPCC DA0580</strain>
    </source>
</reference>
<keyword evidence="12" id="KW-1185">Reference proteome</keyword>
<comment type="subcellular location">
    <subcellularLocation>
        <location evidence="1 9">Membrane</location>
        <topology evidence="1 9">Multi-pass membrane protein</topology>
    </subcellularLocation>
</comment>
<dbReference type="GO" id="GO:0016020">
    <property type="term" value="C:membrane"/>
    <property type="evidence" value="ECO:0007669"/>
    <property type="project" value="UniProtKB-SubCell"/>
</dbReference>
<keyword evidence="3 9" id="KW-0813">Transport</keyword>
<comment type="similarity">
    <text evidence="2 9">Belongs to the ADP/ATP translocase tlc family.</text>
</comment>
<proteinExistence type="inferred from homology"/>
<dbReference type="PANTHER" id="PTHR31187:SF1">
    <property type="entry name" value="ADP,ATP CARRIER PROTEIN 1"/>
    <property type="match status" value="1"/>
</dbReference>
<feature type="transmembrane region" description="Helical" evidence="9">
    <location>
        <begin position="360"/>
        <end position="378"/>
    </location>
</feature>
<feature type="transmembrane region" description="Helical" evidence="9">
    <location>
        <begin position="161"/>
        <end position="180"/>
    </location>
</feature>
<evidence type="ECO:0000256" key="10">
    <source>
        <dbReference type="SAM" id="SignalP"/>
    </source>
</evidence>
<evidence type="ECO:0000256" key="6">
    <source>
        <dbReference type="ARBA" id="ARBA00022840"/>
    </source>
</evidence>
<dbReference type="NCBIfam" id="TIGR00769">
    <property type="entry name" value="AAA"/>
    <property type="match status" value="1"/>
</dbReference>
<feature type="transmembrane region" description="Helical" evidence="9">
    <location>
        <begin position="526"/>
        <end position="553"/>
    </location>
</feature>
<feature type="transmembrane region" description="Helical" evidence="9">
    <location>
        <begin position="450"/>
        <end position="472"/>
    </location>
</feature>
<dbReference type="SUPFAM" id="SSF103473">
    <property type="entry name" value="MFS general substrate transporter"/>
    <property type="match status" value="1"/>
</dbReference>
<feature type="transmembrane region" description="Helical" evidence="9">
    <location>
        <begin position="251"/>
        <end position="269"/>
    </location>
</feature>
<evidence type="ECO:0000313" key="11">
    <source>
        <dbReference type="EMBL" id="GAX28350.1"/>
    </source>
</evidence>
<dbReference type="GO" id="GO:0005524">
    <property type="term" value="F:ATP binding"/>
    <property type="evidence" value="ECO:0007669"/>
    <property type="project" value="UniProtKB-KW"/>
</dbReference>
<dbReference type="Pfam" id="PF03219">
    <property type="entry name" value="TLC"/>
    <property type="match status" value="1"/>
</dbReference>
<dbReference type="Proteomes" id="UP000198406">
    <property type="component" value="Unassembled WGS sequence"/>
</dbReference>
<dbReference type="GO" id="GO:0005471">
    <property type="term" value="F:ATP:ADP antiporter activity"/>
    <property type="evidence" value="ECO:0007669"/>
    <property type="project" value="InterPro"/>
</dbReference>
<feature type="transmembrane region" description="Helical" evidence="9">
    <location>
        <begin position="398"/>
        <end position="418"/>
    </location>
</feature>
<evidence type="ECO:0000256" key="2">
    <source>
        <dbReference type="ARBA" id="ARBA00007127"/>
    </source>
</evidence>
<feature type="transmembrane region" description="Helical" evidence="9">
    <location>
        <begin position="94"/>
        <end position="111"/>
    </location>
</feature>
<name>A0A1Z5KPW2_FISSO</name>
<feature type="signal peptide" evidence="10">
    <location>
        <begin position="1"/>
        <end position="28"/>
    </location>
</feature>
<keyword evidence="10" id="KW-0732">Signal</keyword>
<dbReference type="AlphaFoldDB" id="A0A1Z5KPW2"/>
<evidence type="ECO:0000256" key="1">
    <source>
        <dbReference type="ARBA" id="ARBA00004141"/>
    </source>
</evidence>
<dbReference type="EMBL" id="BDSP01000273">
    <property type="protein sequence ID" value="GAX28350.1"/>
    <property type="molecule type" value="Genomic_DNA"/>
</dbReference>
<evidence type="ECO:0000256" key="7">
    <source>
        <dbReference type="ARBA" id="ARBA00022989"/>
    </source>
</evidence>
<gene>
    <name evidence="11" type="ORF">FisN_4Hh012</name>
</gene>
<protein>
    <recommendedName>
        <fullName evidence="9">ADP,ATP carrier protein</fullName>
    </recommendedName>
</protein>
<evidence type="ECO:0000256" key="3">
    <source>
        <dbReference type="ARBA" id="ARBA00022448"/>
    </source>
</evidence>
<feature type="transmembrane region" description="Helical" evidence="9">
    <location>
        <begin position="132"/>
        <end position="149"/>
    </location>
</feature>
<feature type="transmembrane region" description="Helical" evidence="9">
    <location>
        <begin position="289"/>
        <end position="309"/>
    </location>
</feature>
<evidence type="ECO:0000256" key="5">
    <source>
        <dbReference type="ARBA" id="ARBA00022741"/>
    </source>
</evidence>
<keyword evidence="8 9" id="KW-0472">Membrane</keyword>
<feature type="chain" id="PRO_5012441940" description="ADP,ATP carrier protein" evidence="10">
    <location>
        <begin position="29"/>
        <end position="572"/>
    </location>
</feature>
<dbReference type="PANTHER" id="PTHR31187">
    <property type="match status" value="1"/>
</dbReference>
<dbReference type="OrthoDB" id="2190844at2759"/>
<dbReference type="InParanoid" id="A0A1Z5KPW2"/>
<comment type="caution">
    <text evidence="11">The sequence shown here is derived from an EMBL/GenBank/DDBJ whole genome shotgun (WGS) entry which is preliminary data.</text>
</comment>
<dbReference type="InterPro" id="IPR036259">
    <property type="entry name" value="MFS_trans_sf"/>
</dbReference>
<accession>A0A1Z5KPW2</accession>
<keyword evidence="4 9" id="KW-0812">Transmembrane</keyword>
<feature type="transmembrane region" description="Helical" evidence="9">
    <location>
        <begin position="425"/>
        <end position="444"/>
    </location>
</feature>
<dbReference type="InterPro" id="IPR004667">
    <property type="entry name" value="ADP_ATP_car_bac_type"/>
</dbReference>
<evidence type="ECO:0000256" key="8">
    <source>
        <dbReference type="ARBA" id="ARBA00023136"/>
    </source>
</evidence>
<evidence type="ECO:0000256" key="4">
    <source>
        <dbReference type="ARBA" id="ARBA00022692"/>
    </source>
</evidence>
<evidence type="ECO:0000256" key="9">
    <source>
        <dbReference type="RuleBase" id="RU363121"/>
    </source>
</evidence>
<keyword evidence="6 9" id="KW-0067">ATP-binding</keyword>